<name>A0A8T0RC94_PANVG</name>
<feature type="domain" description="KIB1-4 beta-propeller" evidence="1">
    <location>
        <begin position="100"/>
        <end position="392"/>
    </location>
</feature>
<keyword evidence="3" id="KW-1185">Reference proteome</keyword>
<reference evidence="2 3" key="1">
    <citation type="submission" date="2020-05" db="EMBL/GenBank/DDBJ databases">
        <title>WGS assembly of Panicum virgatum.</title>
        <authorList>
            <person name="Lovell J.T."/>
            <person name="Jenkins J."/>
            <person name="Shu S."/>
            <person name="Juenger T.E."/>
            <person name="Schmutz J."/>
        </authorList>
    </citation>
    <scope>NUCLEOTIDE SEQUENCE</scope>
    <source>
        <strain evidence="2">AP13</strain>
        <strain evidence="3">cv. AP13</strain>
    </source>
</reference>
<dbReference type="InterPro" id="IPR005174">
    <property type="entry name" value="KIB1-4_b-propeller"/>
</dbReference>
<evidence type="ECO:0000259" key="1">
    <source>
        <dbReference type="Pfam" id="PF03478"/>
    </source>
</evidence>
<evidence type="ECO:0000313" key="2">
    <source>
        <dbReference type="EMBL" id="KAG2583461.1"/>
    </source>
</evidence>
<gene>
    <name evidence="2" type="ORF">PVAP13_6KG220500</name>
</gene>
<dbReference type="PANTHER" id="PTHR33110:SF143">
    <property type="entry name" value="F-BOX DOMAIN CONTAINING PROTEIN, EXPRESSED"/>
    <property type="match status" value="1"/>
</dbReference>
<dbReference type="PANTHER" id="PTHR33110">
    <property type="entry name" value="F-BOX/KELCH-REPEAT PROTEIN-RELATED"/>
    <property type="match status" value="1"/>
</dbReference>
<dbReference type="InterPro" id="IPR036047">
    <property type="entry name" value="F-box-like_dom_sf"/>
</dbReference>
<dbReference type="Pfam" id="PF03478">
    <property type="entry name" value="Beta-prop_KIB1-4"/>
    <property type="match status" value="1"/>
</dbReference>
<comment type="caution">
    <text evidence="2">The sequence shown here is derived from an EMBL/GenBank/DDBJ whole genome shotgun (WGS) entry which is preliminary data.</text>
</comment>
<dbReference type="SUPFAM" id="SSF81383">
    <property type="entry name" value="F-box domain"/>
    <property type="match status" value="1"/>
</dbReference>
<dbReference type="Gene3D" id="1.20.1280.50">
    <property type="match status" value="1"/>
</dbReference>
<dbReference type="EMBL" id="CM029047">
    <property type="protein sequence ID" value="KAG2583461.1"/>
    <property type="molecule type" value="Genomic_DNA"/>
</dbReference>
<sequence>MAAAAAAPSSWEELPGDLLGLVLQNLPSLADRVRLRAVCRPWRTGGAARRHLRLPPPLPWLALRDGGLVDLQGAPVRCAPIVREGVFGYLAVDNLACLVHGDGACSLMNPLSGMTLHLPKLASAVGRALDESAFYDQSHIRSAYVKVILSASPLDSALDPLVATIIMEGNSIVISSCKKPDAISISMRRKRTLVSAKVSLSMSPEQRSERFCGSQRICDIAFFHGKLYALTRHEGLRVIELDAGDLIETKSLPGFLQCIPDDPKQQEVYNCEYNHRYLVLRYIAESDGNLLMVRRWMSVPPDAQLGSYDRTVRFEVFQADLATAPGRWIKVDSLGGRAIFLDTMCSKSVPASRCAGGVQADSIYFMHRVFDSLSKELFGVSMDPLADSGVYNMRDGTITALLPEAVMSKLRSKPQFLTWFFPVDA</sequence>
<dbReference type="OrthoDB" id="694183at2759"/>
<proteinExistence type="predicted"/>
<dbReference type="EMBL" id="CM029047">
    <property type="protein sequence ID" value="KAG2583462.1"/>
    <property type="molecule type" value="Genomic_DNA"/>
</dbReference>
<dbReference type="Proteomes" id="UP000823388">
    <property type="component" value="Chromosome 6K"/>
</dbReference>
<accession>A0A8T0RC94</accession>
<protein>
    <recommendedName>
        <fullName evidence="1">KIB1-4 beta-propeller domain-containing protein</fullName>
    </recommendedName>
</protein>
<dbReference type="AlphaFoldDB" id="A0A8T0RC94"/>
<organism evidence="2 3">
    <name type="scientific">Panicum virgatum</name>
    <name type="common">Blackwell switchgrass</name>
    <dbReference type="NCBI Taxonomy" id="38727"/>
    <lineage>
        <taxon>Eukaryota</taxon>
        <taxon>Viridiplantae</taxon>
        <taxon>Streptophyta</taxon>
        <taxon>Embryophyta</taxon>
        <taxon>Tracheophyta</taxon>
        <taxon>Spermatophyta</taxon>
        <taxon>Magnoliopsida</taxon>
        <taxon>Liliopsida</taxon>
        <taxon>Poales</taxon>
        <taxon>Poaceae</taxon>
        <taxon>PACMAD clade</taxon>
        <taxon>Panicoideae</taxon>
        <taxon>Panicodae</taxon>
        <taxon>Paniceae</taxon>
        <taxon>Panicinae</taxon>
        <taxon>Panicum</taxon>
        <taxon>Panicum sect. Hiantes</taxon>
    </lineage>
</organism>
<evidence type="ECO:0000313" key="3">
    <source>
        <dbReference type="Proteomes" id="UP000823388"/>
    </source>
</evidence>